<keyword evidence="2" id="KW-1185">Reference proteome</keyword>
<accession>A0A7Y0A4B2</accession>
<name>A0A7Y0A4B2_9FLAO</name>
<reference evidence="1 2" key="1">
    <citation type="submission" date="2020-04" db="EMBL/GenBank/DDBJ databases">
        <title>Chryseobacterium sp. RJ-7-14 sp. nov., isolated from Jeju soil.</title>
        <authorList>
            <person name="Dahal R.H."/>
            <person name="Chaudhary D.K."/>
        </authorList>
    </citation>
    <scope>NUCLEOTIDE SEQUENCE [LARGE SCALE GENOMIC DNA]</scope>
    <source>
        <strain evidence="1 2">RJ-7-14</strain>
    </source>
</reference>
<dbReference type="EMBL" id="JABBGF010000001">
    <property type="protein sequence ID" value="NML56437.1"/>
    <property type="molecule type" value="Genomic_DNA"/>
</dbReference>
<protein>
    <recommendedName>
        <fullName evidence="3">Outer membrane protein beta-barrel domain-containing protein</fullName>
    </recommendedName>
</protein>
<proteinExistence type="predicted"/>
<sequence>MKKVIYILGFLSTSNLFFAQKDHIAVFAGLQLQPGLKKHLPAFQMNGRIYVNDRVSLGGELAYTQQNHSENFGYPANRTRSYHTTFNVLAQNDLIKKENLTLSAYISTGIYFLSLVNPDETYTEMSYNQIRGVWFVNEYEVPRRLSRDLFYNIQPGLDLSYKLGNITKEKVGVYLTSRVGYQFVMGNGSFINGTQLTKPVFSLGITFNGPK</sequence>
<evidence type="ECO:0000313" key="1">
    <source>
        <dbReference type="EMBL" id="NML56437.1"/>
    </source>
</evidence>
<dbReference type="Proteomes" id="UP000552615">
    <property type="component" value="Unassembled WGS sequence"/>
</dbReference>
<organism evidence="1 2">
    <name type="scientific">Chryseobacterium cheonjiense</name>
    <dbReference type="NCBI Taxonomy" id="2728845"/>
    <lineage>
        <taxon>Bacteria</taxon>
        <taxon>Pseudomonadati</taxon>
        <taxon>Bacteroidota</taxon>
        <taxon>Flavobacteriia</taxon>
        <taxon>Flavobacteriales</taxon>
        <taxon>Weeksellaceae</taxon>
        <taxon>Chryseobacterium group</taxon>
        <taxon>Chryseobacterium</taxon>
    </lineage>
</organism>
<comment type="caution">
    <text evidence="1">The sequence shown here is derived from an EMBL/GenBank/DDBJ whole genome shotgun (WGS) entry which is preliminary data.</text>
</comment>
<dbReference type="AlphaFoldDB" id="A0A7Y0A4B2"/>
<gene>
    <name evidence="1" type="ORF">HHL20_03680</name>
</gene>
<evidence type="ECO:0000313" key="2">
    <source>
        <dbReference type="Proteomes" id="UP000552615"/>
    </source>
</evidence>
<dbReference type="RefSeq" id="WP_169229826.1">
    <property type="nucleotide sequence ID" value="NZ_JABBGF010000001.1"/>
</dbReference>
<evidence type="ECO:0008006" key="3">
    <source>
        <dbReference type="Google" id="ProtNLM"/>
    </source>
</evidence>